<dbReference type="InterPro" id="IPR013320">
    <property type="entry name" value="ConA-like_dom_sf"/>
</dbReference>
<dbReference type="PROSITE" id="PS51257">
    <property type="entry name" value="PROKAR_LIPOPROTEIN"/>
    <property type="match status" value="1"/>
</dbReference>
<evidence type="ECO:0000313" key="2">
    <source>
        <dbReference type="EMBL" id="VGO16217.1"/>
    </source>
</evidence>
<dbReference type="RefSeq" id="WP_136081757.1">
    <property type="nucleotide sequence ID" value="NZ_CAAHFG010000003.1"/>
</dbReference>
<dbReference type="Gene3D" id="2.70.98.70">
    <property type="match status" value="1"/>
</dbReference>
<dbReference type="SUPFAM" id="SSF48230">
    <property type="entry name" value="Chondroitin AC/alginate lyase"/>
    <property type="match status" value="1"/>
</dbReference>
<dbReference type="InterPro" id="IPR026876">
    <property type="entry name" value="Fn3_assoc_repeat"/>
</dbReference>
<evidence type="ECO:0000259" key="1">
    <source>
        <dbReference type="PROSITE" id="PS51820"/>
    </source>
</evidence>
<protein>
    <recommendedName>
        <fullName evidence="1">PA14 domain-containing protein</fullName>
    </recommendedName>
</protein>
<dbReference type="Proteomes" id="UP000366872">
    <property type="component" value="Unassembled WGS sequence"/>
</dbReference>
<reference evidence="2 3" key="1">
    <citation type="submission" date="2019-04" db="EMBL/GenBank/DDBJ databases">
        <authorList>
            <person name="Van Vliet M D."/>
        </authorList>
    </citation>
    <scope>NUCLEOTIDE SEQUENCE [LARGE SCALE GENOMIC DNA]</scope>
    <source>
        <strain evidence="2 3">F1</strain>
    </source>
</reference>
<dbReference type="Gene3D" id="2.60.120.200">
    <property type="match status" value="1"/>
</dbReference>
<feature type="domain" description="PA14" evidence="1">
    <location>
        <begin position="995"/>
        <end position="1160"/>
    </location>
</feature>
<keyword evidence="3" id="KW-1185">Reference proteome</keyword>
<dbReference type="Pfam" id="PF13385">
    <property type="entry name" value="Laminin_G_3"/>
    <property type="match status" value="1"/>
</dbReference>
<dbReference type="PROSITE" id="PS51820">
    <property type="entry name" value="PA14"/>
    <property type="match status" value="2"/>
</dbReference>
<proteinExistence type="predicted"/>
<gene>
    <name evidence="2" type="ORF">PDESU_04808</name>
</gene>
<dbReference type="SUPFAM" id="SSF49899">
    <property type="entry name" value="Concanavalin A-like lectins/glucanases"/>
    <property type="match status" value="1"/>
</dbReference>
<evidence type="ECO:0000313" key="3">
    <source>
        <dbReference type="Proteomes" id="UP000366872"/>
    </source>
</evidence>
<dbReference type="EMBL" id="CAAHFG010000003">
    <property type="protein sequence ID" value="VGO16217.1"/>
    <property type="molecule type" value="Genomic_DNA"/>
</dbReference>
<dbReference type="InterPro" id="IPR008929">
    <property type="entry name" value="Chondroitin_lyas"/>
</dbReference>
<name>A0A6C2U916_PONDE</name>
<sequence length="1562" mass="175151">MRRSSWMMAALALACGAARGSDEADCYKGSYAPDGDYILSGGLIKDLPDPIEVPVHYEAPGFDAFRLSPVPDPGEHPRIIIGPDDIEHFKELHAAGDKAPRIFRLQVEQMRRDAENWTVPANFNYRTSPWGEDSKIAGWALYALITEDQELGRKAAEATVEHALYLEGRADILNSHPDAEAIKDVAYDFVRIGVKFGQIDYHSAYYQGGKERVAELMREHGATITHTGDHSGAYLSLAFEYDYAHPFMTEEERAIVRQVISKCTYGKYTTGMALPGQMYINNHMSGGANNTYLALAIEGEEGYDPRIAEMAEWSLKNKLSYDLSSDGITYENTKGFIPMLPVLAIAKRQGPDHPENLLKHSHLLSRANSNVQHARKIYYRYFGESRRRPDDKNLDKIITGQDEPRYWRASGGSGSGGHLEFWSVMKHFYPENDMIDFVWNCKLPGSLAYYEGTPEDNWSGKIHHNWFSLKAINLLTATRMTDYNKLDELAQFDEADKFWFDDERGIMSARNDWSADSMLIHKENRIDQYYMGHESPQHGDFQVWADGIPWVPNAGAYLDTTFRNMVTVDGLAGVYAPISGDWMTASATDLSATSVSEMTSAYQWRKSINGIRYLDHPGIEQAPYQMTEHYLRAAYQLNRFSELAYLPRIREHYDGYAHLDYGPWHGETRGPEYYIKWNEPMDHVFRTLHFARGRAPYLLIFDDLRKADDENHQFDWRMLMTADAVFYEVNTAAGKRHLDLNTEGKIGTDLIFTLKDDSYQRAGGDAWGAKYVTLKPTPKKGDPMLLVRVLWHNTNFPFPVPNLQRSGEYNMVSVPAFGKSPEYRIMVFPFRYGDKLPTTEWSDDRSRLTIKVGGHVDVYDLDQTDCERTVFSMTRNGRKVTDSGAKPPKPRLVETTRFTEDQNKPEWRAPRVISGPTDVLFAAAKPGAEIRYTLDGSDPGPNAPIASGPITIDRSCVLKARSYRADWRFGEGNWSDTVEFAFELQQPIKAVVTVNKLSGLKVSGYEIKTTEFDQKGFFQGSKSSLPDVTRFTPLMTTAMSDLTIPVMDGQEDGTRMMKAFYAFDGYVEVPETGGYSFELTSCGPIDLQIGGQQIILIDQQYGLSYKPRYGEVVLEKGLHPLRLVVCDPVFWKGDAEEQYKIHLKALAPGGTDYETIPAEHFLRDADSLQVANADNAAPALLPATQGVEVVPGLVEHRYDRLEFLLADYQTVPNFLNQEAFIPTSGLNPAYYDLAEVEPYASRFVDIAERNDTPRKLVEYEGYLRIGRDGVYTFSLRESRSDAACLLIDDQVVVRRQVDAPKTDGVIALAAGLHPFKLQVAMGRAVVSFKHEADDSFQVLTPAAFARDANDQSPAVAGGTDGEIPGLIGVISGEELNGETTPVTGGDGATALVQGGEIIPDGVVGKALGLYGDVAGIELRGLKQREDAFSIATWVRFKDGPEDIMLFGQAYGSLNFRLRGNRLMCDWSRGIGQTEWHAPKEAVAGGIWFHIAATYGKENALYFNGEKVSSAQSLHWGKRRGNGFFADHQAVSCDNKPTAIDEYRIYDRALSSEEIRALYEANR</sequence>
<dbReference type="Pfam" id="PF13287">
    <property type="entry name" value="Fn3_assoc"/>
    <property type="match status" value="1"/>
</dbReference>
<accession>A0A6C2U916</accession>
<dbReference type="InterPro" id="IPR037524">
    <property type="entry name" value="PA14/GLEYA"/>
</dbReference>
<organism evidence="2 3">
    <name type="scientific">Pontiella desulfatans</name>
    <dbReference type="NCBI Taxonomy" id="2750659"/>
    <lineage>
        <taxon>Bacteria</taxon>
        <taxon>Pseudomonadati</taxon>
        <taxon>Kiritimatiellota</taxon>
        <taxon>Kiritimatiellia</taxon>
        <taxon>Kiritimatiellales</taxon>
        <taxon>Pontiellaceae</taxon>
        <taxon>Pontiella</taxon>
    </lineage>
</organism>
<dbReference type="Gene3D" id="1.50.10.100">
    <property type="entry name" value="Chondroitin AC/alginate lyase"/>
    <property type="match status" value="1"/>
</dbReference>
<feature type="domain" description="PA14" evidence="1">
    <location>
        <begin position="1199"/>
        <end position="1355"/>
    </location>
</feature>